<comment type="caution">
    <text evidence="3">Lacks conserved residue(s) required for the propagation of feature annotation.</text>
</comment>
<comment type="pathway">
    <text evidence="3">Amino-sugar metabolism; N-acetylneuraminate degradation; D-fructose 6-phosphate from N-acetylneuraminate: step 5/5.</text>
</comment>
<feature type="active site" description="For ring-opening step" evidence="3">
    <location>
        <position position="136"/>
    </location>
</feature>
<feature type="domain" description="Glucosamine/galactosamine-6-phosphate isomerase" evidence="4">
    <location>
        <begin position="11"/>
        <end position="229"/>
    </location>
</feature>
<dbReference type="PANTHER" id="PTHR11280:SF5">
    <property type="entry name" value="GLUCOSAMINE-6-PHOSPHATE ISOMERASE"/>
    <property type="match status" value="1"/>
</dbReference>
<feature type="active site" description="Proton acceptor; for enolization step" evidence="3">
    <location>
        <position position="67"/>
    </location>
</feature>
<dbReference type="SUPFAM" id="SSF100950">
    <property type="entry name" value="NagB/RpiA/CoA transferase-like"/>
    <property type="match status" value="1"/>
</dbReference>
<comment type="caution">
    <text evidence="5">The sequence shown here is derived from an EMBL/GenBank/DDBJ whole genome shotgun (WGS) entry which is preliminary data.</text>
</comment>
<dbReference type="Gene3D" id="3.40.50.1360">
    <property type="match status" value="1"/>
</dbReference>
<dbReference type="EC" id="3.5.99.6" evidence="3"/>
<gene>
    <name evidence="3 5" type="primary">nagB</name>
    <name evidence="5" type="ORF">ACFSX4_13425</name>
</gene>
<keyword evidence="6" id="KW-1185">Reference proteome</keyword>
<evidence type="ECO:0000313" key="6">
    <source>
        <dbReference type="Proteomes" id="UP001597519"/>
    </source>
</evidence>
<evidence type="ECO:0000256" key="1">
    <source>
        <dbReference type="ARBA" id="ARBA00022801"/>
    </source>
</evidence>
<comment type="catalytic activity">
    <reaction evidence="3">
        <text>alpha-D-glucosamine 6-phosphate + H2O = beta-D-fructose 6-phosphate + NH4(+)</text>
        <dbReference type="Rhea" id="RHEA:12172"/>
        <dbReference type="ChEBI" id="CHEBI:15377"/>
        <dbReference type="ChEBI" id="CHEBI:28938"/>
        <dbReference type="ChEBI" id="CHEBI:57634"/>
        <dbReference type="ChEBI" id="CHEBI:75989"/>
        <dbReference type="EC" id="3.5.99.6"/>
    </reaction>
</comment>
<name>A0ABW5WXA9_9STAP</name>
<dbReference type="InterPro" id="IPR018321">
    <property type="entry name" value="Glucosamine6P_isomerase_CS"/>
</dbReference>
<feature type="active site" description="For ring-opening step" evidence="3">
    <location>
        <position position="143"/>
    </location>
</feature>
<protein>
    <recommendedName>
        <fullName evidence="3">Glucosamine-6-phosphate deaminase</fullName>
        <ecNumber evidence="3">3.5.99.6</ecNumber>
    </recommendedName>
    <alternativeName>
        <fullName evidence="3">GlcN6P deaminase</fullName>
        <shortName evidence="3">GNPDA</shortName>
    </alternativeName>
    <alternativeName>
        <fullName evidence="3">Glucosamine-6-phosphate isomerase</fullName>
    </alternativeName>
</protein>
<sequence>MEIINVHDYDEMSRKCAQFIAGKITSSERIVLGLPTGGTPLKMYHYLAQIINENNIDMSHVYTVNLDEYVGLDGSHEASYRHYMQTAFFDKVNIPDENTFIPNGKASDLEKEAADYDRLIEELGGIDLMIMGIGRNGHIAFNEPGTPFDQGTHVIQLTQNTIEANARFFESDDEVPGYALTMGLQTMMNAKSIVLLASGEKKKDALFRMIEGEVTEDLPASILQKHSDVTVITDTEI</sequence>
<dbReference type="PANTHER" id="PTHR11280">
    <property type="entry name" value="GLUCOSAMINE-6-PHOSPHATE ISOMERASE"/>
    <property type="match status" value="1"/>
</dbReference>
<dbReference type="CDD" id="cd01399">
    <property type="entry name" value="GlcN6P_deaminase"/>
    <property type="match status" value="1"/>
</dbReference>
<dbReference type="InterPro" id="IPR037171">
    <property type="entry name" value="NagB/RpiA_transferase-like"/>
</dbReference>
<keyword evidence="1 3" id="KW-0378">Hydrolase</keyword>
<dbReference type="Proteomes" id="UP001597519">
    <property type="component" value="Unassembled WGS sequence"/>
</dbReference>
<evidence type="ECO:0000256" key="3">
    <source>
        <dbReference type="HAMAP-Rule" id="MF_01241"/>
    </source>
</evidence>
<comment type="similarity">
    <text evidence="3">Belongs to the glucosamine/galactosamine-6-phosphate isomerase family. NagB subfamily.</text>
</comment>
<keyword evidence="2 3" id="KW-0119">Carbohydrate metabolism</keyword>
<dbReference type="PROSITE" id="PS01161">
    <property type="entry name" value="GLC_GALNAC_ISOMERASE"/>
    <property type="match status" value="1"/>
</dbReference>
<dbReference type="HAMAP" id="MF_01241">
    <property type="entry name" value="GlcN6P_deamin"/>
    <property type="match status" value="1"/>
</dbReference>
<feature type="active site" description="Proton acceptor; for ring-opening step" evidence="3">
    <location>
        <position position="138"/>
    </location>
</feature>
<dbReference type="InterPro" id="IPR004547">
    <property type="entry name" value="Glucosamine6P_isomerase"/>
</dbReference>
<dbReference type="InterPro" id="IPR006148">
    <property type="entry name" value="Glc/Gal-6P_isomerase"/>
</dbReference>
<evidence type="ECO:0000313" key="5">
    <source>
        <dbReference type="EMBL" id="MFD2831471.1"/>
    </source>
</evidence>
<organism evidence="5 6">
    <name type="scientific">Corticicoccus populi</name>
    <dbReference type="NCBI Taxonomy" id="1812821"/>
    <lineage>
        <taxon>Bacteria</taxon>
        <taxon>Bacillati</taxon>
        <taxon>Bacillota</taxon>
        <taxon>Bacilli</taxon>
        <taxon>Bacillales</taxon>
        <taxon>Staphylococcaceae</taxon>
        <taxon>Corticicoccus</taxon>
    </lineage>
</organism>
<dbReference type="NCBIfam" id="TIGR00502">
    <property type="entry name" value="nagB"/>
    <property type="match status" value="1"/>
</dbReference>
<dbReference type="EMBL" id="JBHUOQ010000005">
    <property type="protein sequence ID" value="MFD2831471.1"/>
    <property type="molecule type" value="Genomic_DNA"/>
</dbReference>
<dbReference type="Pfam" id="PF01182">
    <property type="entry name" value="Glucosamine_iso"/>
    <property type="match status" value="1"/>
</dbReference>
<evidence type="ECO:0000259" key="4">
    <source>
        <dbReference type="Pfam" id="PF01182"/>
    </source>
</evidence>
<dbReference type="GO" id="GO:0004342">
    <property type="term" value="F:glucosamine-6-phosphate deaminase activity"/>
    <property type="evidence" value="ECO:0007669"/>
    <property type="project" value="UniProtKB-EC"/>
</dbReference>
<dbReference type="RefSeq" id="WP_377775760.1">
    <property type="nucleotide sequence ID" value="NZ_JBHUOQ010000005.1"/>
</dbReference>
<comment type="function">
    <text evidence="3">Catalyzes the reversible isomerization-deamination of glucosamine 6-phosphate (GlcN6P) to form fructose 6-phosphate (Fru6P) and ammonium ion.</text>
</comment>
<reference evidence="6" key="1">
    <citation type="journal article" date="2019" name="Int. J. Syst. Evol. Microbiol.">
        <title>The Global Catalogue of Microorganisms (GCM) 10K type strain sequencing project: providing services to taxonomists for standard genome sequencing and annotation.</title>
        <authorList>
            <consortium name="The Broad Institute Genomics Platform"/>
            <consortium name="The Broad Institute Genome Sequencing Center for Infectious Disease"/>
            <person name="Wu L."/>
            <person name="Ma J."/>
        </authorList>
    </citation>
    <scope>NUCLEOTIDE SEQUENCE [LARGE SCALE GENOMIC DNA]</scope>
    <source>
        <strain evidence="6">KCTC 33575</strain>
    </source>
</reference>
<accession>A0ABW5WXA9</accession>
<proteinExistence type="inferred from homology"/>
<evidence type="ECO:0000256" key="2">
    <source>
        <dbReference type="ARBA" id="ARBA00023277"/>
    </source>
</evidence>